<evidence type="ECO:0000259" key="23">
    <source>
        <dbReference type="Pfam" id="PF13087"/>
    </source>
</evidence>
<feature type="domain" description="DNA replication factor Dna2 N-terminal" evidence="21">
    <location>
        <begin position="294"/>
        <end position="485"/>
    </location>
</feature>
<dbReference type="GO" id="GO:0017116">
    <property type="term" value="F:single-stranded DNA helicase activity"/>
    <property type="evidence" value="ECO:0007669"/>
    <property type="project" value="UniProtKB-UniRule"/>
</dbReference>
<accession>A0A1V9Z2Q9</accession>
<dbReference type="GO" id="GO:0033567">
    <property type="term" value="P:DNA replication, Okazaki fragment processing"/>
    <property type="evidence" value="ECO:0007669"/>
    <property type="project" value="UniProtKB-UniRule"/>
</dbReference>
<keyword evidence="15 19" id="KW-0234">DNA repair</keyword>
<feature type="domain" description="DNA2/NAM7 helicase helicase" evidence="22">
    <location>
        <begin position="849"/>
        <end position="945"/>
    </location>
</feature>
<dbReference type="InterPro" id="IPR041677">
    <property type="entry name" value="DNA2/NAM7_AAA_11"/>
</dbReference>
<keyword evidence="13 19" id="KW-0411">Iron-sulfur</keyword>
<keyword evidence="8 19" id="KW-0227">DNA damage</keyword>
<evidence type="ECO:0000256" key="14">
    <source>
        <dbReference type="ARBA" id="ARBA00023125"/>
    </source>
</evidence>
<comment type="function">
    <text evidence="19">Key enzyme involved in DNA replication and DNA repair. Involved in Okazaki fragments processing by cleaving long flaps that escape FEN1: flaps that are longer than 27 nucleotides are coated by replication protein A complex (RPA), leading to recruit DNA2 which cleaves the flap until it is too short to bind RPA and becomes a substrate for FEN1. Also involved in 5'-end resection of DNA during double-strand break (DSB) repair by mediating the cleavage of 5'-ssDNA.</text>
</comment>
<name>A0A1V9Z2Q9_ACHHY</name>
<feature type="region of interest" description="Disordered" evidence="20">
    <location>
        <begin position="59"/>
        <end position="197"/>
    </location>
</feature>
<keyword evidence="11 19" id="KW-0067">ATP-binding</keyword>
<evidence type="ECO:0000256" key="7">
    <source>
        <dbReference type="ARBA" id="ARBA00022741"/>
    </source>
</evidence>
<keyword evidence="5 19" id="KW-0540">Nuclease</keyword>
<evidence type="ECO:0000256" key="12">
    <source>
        <dbReference type="ARBA" id="ARBA00023004"/>
    </source>
</evidence>
<feature type="compositionally biased region" description="Low complexity" evidence="20">
    <location>
        <begin position="168"/>
        <end position="180"/>
    </location>
</feature>
<reference evidence="24 25" key="1">
    <citation type="journal article" date="2014" name="Genome Biol. Evol.">
        <title>The secreted proteins of Achlya hypogyna and Thraustotheca clavata identify the ancestral oomycete secretome and reveal gene acquisitions by horizontal gene transfer.</title>
        <authorList>
            <person name="Misner I."/>
            <person name="Blouin N."/>
            <person name="Leonard G."/>
            <person name="Richards T.A."/>
            <person name="Lane C.E."/>
        </authorList>
    </citation>
    <scope>NUCLEOTIDE SEQUENCE [LARGE SCALE GENOMIC DNA]</scope>
    <source>
        <strain evidence="24 25">ATCC 48635</strain>
    </source>
</reference>
<dbReference type="Gene3D" id="3.90.320.10">
    <property type="match status" value="1"/>
</dbReference>
<evidence type="ECO:0000256" key="13">
    <source>
        <dbReference type="ARBA" id="ARBA00023014"/>
    </source>
</evidence>
<dbReference type="InterPro" id="IPR041679">
    <property type="entry name" value="DNA2/NAM7-like_C"/>
</dbReference>
<dbReference type="InterPro" id="IPR027417">
    <property type="entry name" value="P-loop_NTPase"/>
</dbReference>
<dbReference type="Gene3D" id="3.40.50.300">
    <property type="entry name" value="P-loop containing nucleotide triphosphate hydrolases"/>
    <property type="match status" value="2"/>
</dbReference>
<dbReference type="PANTHER" id="PTHR10887">
    <property type="entry name" value="DNA2/NAM7 HELICASE FAMILY"/>
    <property type="match status" value="1"/>
</dbReference>
<dbReference type="InterPro" id="IPR011604">
    <property type="entry name" value="PDDEXK-like_dom_sf"/>
</dbReference>
<evidence type="ECO:0000256" key="8">
    <source>
        <dbReference type="ARBA" id="ARBA00022763"/>
    </source>
</evidence>
<evidence type="ECO:0000256" key="11">
    <source>
        <dbReference type="ARBA" id="ARBA00022840"/>
    </source>
</evidence>
<evidence type="ECO:0000259" key="21">
    <source>
        <dbReference type="Pfam" id="PF08696"/>
    </source>
</evidence>
<evidence type="ECO:0000256" key="1">
    <source>
        <dbReference type="ARBA" id="ARBA00001966"/>
    </source>
</evidence>
<dbReference type="SUPFAM" id="SSF52540">
    <property type="entry name" value="P-loop containing nucleoside triphosphate hydrolases"/>
    <property type="match status" value="1"/>
</dbReference>
<dbReference type="GO" id="GO:0017108">
    <property type="term" value="F:5'-flap endonuclease activity"/>
    <property type="evidence" value="ECO:0007669"/>
    <property type="project" value="UniProtKB-UniRule"/>
</dbReference>
<dbReference type="OrthoDB" id="306218at2759"/>
<dbReference type="EC" id="3.1.-.-" evidence="19"/>
<dbReference type="InterPro" id="IPR014808">
    <property type="entry name" value="DNA_replication_fac_Dna2_N"/>
</dbReference>
<feature type="domain" description="DNA2/NAM7 helicase helicase" evidence="22">
    <location>
        <begin position="950"/>
        <end position="1016"/>
    </location>
</feature>
<evidence type="ECO:0000256" key="10">
    <source>
        <dbReference type="ARBA" id="ARBA00022806"/>
    </source>
</evidence>
<comment type="subcellular location">
    <subcellularLocation>
        <location evidence="19">Nucleus</location>
    </subcellularLocation>
    <subcellularLocation>
        <location evidence="19">Chromosome</location>
    </subcellularLocation>
</comment>
<keyword evidence="10 19" id="KW-0347">Helicase</keyword>
<dbReference type="InterPro" id="IPR045055">
    <property type="entry name" value="DNA2/NAM7-like"/>
</dbReference>
<organism evidence="24 25">
    <name type="scientific">Achlya hypogyna</name>
    <name type="common">Oomycete</name>
    <name type="synonym">Protoachlya hypogyna</name>
    <dbReference type="NCBI Taxonomy" id="1202772"/>
    <lineage>
        <taxon>Eukaryota</taxon>
        <taxon>Sar</taxon>
        <taxon>Stramenopiles</taxon>
        <taxon>Oomycota</taxon>
        <taxon>Saprolegniomycetes</taxon>
        <taxon>Saprolegniales</taxon>
        <taxon>Achlyaceae</taxon>
        <taxon>Achlya</taxon>
    </lineage>
</organism>
<dbReference type="PANTHER" id="PTHR10887:SF433">
    <property type="entry name" value="DNA REPLICATION ATP-DEPENDENT HELICASE_NUCLEASE DNA2"/>
    <property type="match status" value="1"/>
</dbReference>
<feature type="region of interest" description="Disordered" evidence="20">
    <location>
        <begin position="1"/>
        <end position="25"/>
    </location>
</feature>
<dbReference type="GO" id="GO:0003677">
    <property type="term" value="F:DNA binding"/>
    <property type="evidence" value="ECO:0007669"/>
    <property type="project" value="UniProtKB-UniRule"/>
</dbReference>
<feature type="domain" description="DNA2/NAM7 helicase-like C-terminal" evidence="23">
    <location>
        <begin position="1026"/>
        <end position="1227"/>
    </location>
</feature>
<keyword evidence="9 19" id="KW-0378">Hydrolase</keyword>
<dbReference type="GO" id="GO:0071932">
    <property type="term" value="P:replication fork reversal"/>
    <property type="evidence" value="ECO:0007669"/>
    <property type="project" value="TreeGrafter"/>
</dbReference>
<keyword evidence="12 19" id="KW-0408">Iron</keyword>
<comment type="catalytic activity">
    <reaction evidence="18 19">
        <text>ATP + H2O = ADP + phosphate + H(+)</text>
        <dbReference type="Rhea" id="RHEA:13065"/>
        <dbReference type="ChEBI" id="CHEBI:15377"/>
        <dbReference type="ChEBI" id="CHEBI:15378"/>
        <dbReference type="ChEBI" id="CHEBI:30616"/>
        <dbReference type="ChEBI" id="CHEBI:43474"/>
        <dbReference type="ChEBI" id="CHEBI:456216"/>
        <dbReference type="EC" id="3.6.4.12"/>
    </reaction>
</comment>
<feature type="compositionally biased region" description="Basic and acidic residues" evidence="20">
    <location>
        <begin position="218"/>
        <end position="241"/>
    </location>
</feature>
<evidence type="ECO:0000256" key="16">
    <source>
        <dbReference type="ARBA" id="ARBA00023242"/>
    </source>
</evidence>
<comment type="similarity">
    <text evidence="2 19">Belongs to the DNA2/NAM7 helicase family.</text>
</comment>
<keyword evidence="17 19" id="KW-0511">Multifunctional enzyme</keyword>
<dbReference type="Pfam" id="PF08696">
    <property type="entry name" value="Dna2"/>
    <property type="match status" value="1"/>
</dbReference>
<keyword evidence="7 19" id="KW-0547">Nucleotide-binding</keyword>
<keyword evidence="6 19" id="KW-0479">Metal-binding</keyword>
<dbReference type="GO" id="GO:0051539">
    <property type="term" value="F:4 iron, 4 sulfur cluster binding"/>
    <property type="evidence" value="ECO:0007669"/>
    <property type="project" value="UniProtKB-UniRule"/>
</dbReference>
<dbReference type="GO" id="GO:0016887">
    <property type="term" value="F:ATP hydrolysis activity"/>
    <property type="evidence" value="ECO:0007669"/>
    <property type="project" value="RHEA"/>
</dbReference>
<dbReference type="CDD" id="cd18041">
    <property type="entry name" value="DEXXQc_DNA2"/>
    <property type="match status" value="1"/>
</dbReference>
<dbReference type="Pfam" id="PF13086">
    <property type="entry name" value="AAA_11"/>
    <property type="match status" value="2"/>
</dbReference>
<gene>
    <name evidence="24" type="ORF">ACHHYP_04055</name>
</gene>
<feature type="compositionally biased region" description="Basic residues" evidence="20">
    <location>
        <begin position="70"/>
        <end position="79"/>
    </location>
</feature>
<proteinExistence type="inferred from homology"/>
<keyword evidence="25" id="KW-1185">Reference proteome</keyword>
<evidence type="ECO:0000256" key="18">
    <source>
        <dbReference type="ARBA" id="ARBA00047995"/>
    </source>
</evidence>
<protein>
    <recommendedName>
        <fullName evidence="19">DNA replication ATP-dependent helicase/nuclease</fullName>
        <ecNumber evidence="19">3.1.-.-</ecNumber>
        <ecNumber evidence="19">3.6.4.12</ecNumber>
    </recommendedName>
</protein>
<dbReference type="Proteomes" id="UP000243579">
    <property type="component" value="Unassembled WGS sequence"/>
</dbReference>
<keyword evidence="16 19" id="KW-0539">Nucleus</keyword>
<evidence type="ECO:0000259" key="22">
    <source>
        <dbReference type="Pfam" id="PF13086"/>
    </source>
</evidence>
<evidence type="ECO:0000256" key="15">
    <source>
        <dbReference type="ARBA" id="ARBA00023204"/>
    </source>
</evidence>
<feature type="region of interest" description="Disordered" evidence="20">
    <location>
        <begin position="216"/>
        <end position="241"/>
    </location>
</feature>
<dbReference type="EC" id="3.6.4.12" evidence="19"/>
<dbReference type="GO" id="GO:0006281">
    <property type="term" value="P:DNA repair"/>
    <property type="evidence" value="ECO:0007669"/>
    <property type="project" value="UniProtKB-KW"/>
</dbReference>
<dbReference type="GO" id="GO:0005634">
    <property type="term" value="C:nucleus"/>
    <property type="evidence" value="ECO:0007669"/>
    <property type="project" value="UniProtKB-SubCell"/>
</dbReference>
<dbReference type="GO" id="GO:0005694">
    <property type="term" value="C:chromosome"/>
    <property type="evidence" value="ECO:0007669"/>
    <property type="project" value="UniProtKB-SubCell"/>
</dbReference>
<evidence type="ECO:0000313" key="25">
    <source>
        <dbReference type="Proteomes" id="UP000243579"/>
    </source>
</evidence>
<keyword evidence="14 19" id="KW-0238">DNA-binding</keyword>
<sequence length="1316" mass="142794">MDPPAIFGRDDDTTGASPMKDDSMGVIWKESPVEKKLLQPSGASNAHANASELRGFVNSLITSPSPNKHQSSKLKFKKKVVPDGVSRHIAFSPDRRDEPRTRPPTVPVPSPQAQAKRHKSGDEDQHLLSILQQMDDAYSDSPEKLGSVIPPAAPLTSTAQSRPPAPTATPIHIPASTAVPKAPPAVPTPAPPPALDDDLTDEAWDLLEQIEIQATQQHMERQREQSARVEESPAEAPRVKERAGISPAVVAKAPVARLFPPAAKPRPTDYLRFVALEVHVDHNARRLQLRAMDEDTAMHDVVLAEDWFDTPIAVGDTFNFIFTVQPPGPLIATNAQHLVIVHPDILVSPTNVTASLQCARLAMLQKSLSLNQPSGPKALVGTLKHDLFERALNSGYHSIPYLVEQSQCIIQASLLKCLESGLTETQAAEEMRASFQDMSAWLSKLHAAGVVAGSSTLRLHDVLATEEPLWSIKYGLKGAVDASVRLVRNGRPALLPLELKTGQKKFGFQDHQGQVLLYSLLLEERYGACAEGLLLYLLGPETILVPRVAPIVRALLQARNRHAVHVATYETTSAYPPLLRRPRDCGYCFSAAECMLHHASEEKGTAATSGVHELFLQHTAHLTAAEQAYFAKWNRLLDVEFRASQTAVQQLWRQTDAARVEAGTCIAGLALANVTPTTLQVTAAMAFSARDLKLQVDDRIIVSAESATATLLHVAKGKITALRADAVDIALFAPIPRAVLKGDSVVGAQPHWRIDKDTLSSGLHQAKRNLTMLFVGPSPAGITAGLHPSRPRTEREDELGDPKRRRLICRLEAPRFDHSRSTLALLEAHAAAHPTAPPFAPLYASFLAMNPDQQRAIENVLHAKDYALILGMPGTGKTSAITMCVRLLLHLGFSVLVTSYTHSAVDTLLLKLLDFNIPMLRVGAKEQVHARLQPHLLEARVRSLSTTAAIEAELTGAQLVGSTCLSTNHVLFAKRRFDYCIVDEASQITQPVLLGALRSADTFCLVGDHYQLPPLVTALKAKAGGLDVSLFKRLGEAHPSATVQLSFQYRMHRDIMLLCNALVYNHQLQCGDTRRPPWPLAAVAVAPWLQRVVAANVVFVDTDASGFHEERGAKGLVNPVEADAVGQIVRALRQAGAADVGVLSPFRAQVQLLEAQQAGVEVGSKHQRWLSGSVSTIDKYQGRDKDVVVVSFVRSNARAIVGELLLDWRRINVALTRARHKLVLVGSPTTLAGSPVLKALVDLVAAQRWVVPLPAGGVTGYCARPPVDDAPRGAKRVFVHVGADEGDIEGPAAPRRATVRPCPPVSRNILDESLGR</sequence>
<evidence type="ECO:0000256" key="9">
    <source>
        <dbReference type="ARBA" id="ARBA00022801"/>
    </source>
</evidence>
<evidence type="ECO:0000256" key="3">
    <source>
        <dbReference type="ARBA" id="ARBA00022485"/>
    </source>
</evidence>
<dbReference type="CDD" id="cd18808">
    <property type="entry name" value="SF1_C_Upf1"/>
    <property type="match status" value="1"/>
</dbReference>
<dbReference type="GO" id="GO:0046872">
    <property type="term" value="F:metal ion binding"/>
    <property type="evidence" value="ECO:0007669"/>
    <property type="project" value="UniProtKB-UniRule"/>
</dbReference>
<evidence type="ECO:0000256" key="5">
    <source>
        <dbReference type="ARBA" id="ARBA00022722"/>
    </source>
</evidence>
<dbReference type="FunFam" id="3.40.50.300:FF:000721">
    <property type="entry name" value="DNA replication ATP-dependent helicase/nuclease DNA2"/>
    <property type="match status" value="1"/>
</dbReference>
<evidence type="ECO:0000256" key="2">
    <source>
        <dbReference type="ARBA" id="ARBA00007913"/>
    </source>
</evidence>
<dbReference type="Pfam" id="PF13087">
    <property type="entry name" value="AAA_12"/>
    <property type="match status" value="1"/>
</dbReference>
<evidence type="ECO:0000256" key="19">
    <source>
        <dbReference type="RuleBase" id="RU367041"/>
    </source>
</evidence>
<dbReference type="STRING" id="1202772.A0A1V9Z2Q9"/>
<feature type="compositionally biased region" description="Pro residues" evidence="20">
    <location>
        <begin position="181"/>
        <end position="194"/>
    </location>
</feature>
<evidence type="ECO:0000256" key="17">
    <source>
        <dbReference type="ARBA" id="ARBA00023268"/>
    </source>
</evidence>
<dbReference type="GO" id="GO:0005737">
    <property type="term" value="C:cytoplasm"/>
    <property type="evidence" value="ECO:0007669"/>
    <property type="project" value="TreeGrafter"/>
</dbReference>
<keyword evidence="4 19" id="KW-0235">DNA replication</keyword>
<dbReference type="InterPro" id="IPR047187">
    <property type="entry name" value="SF1_C_Upf1"/>
</dbReference>
<comment type="caution">
    <text evidence="24">The sequence shown here is derived from an EMBL/GenBank/DDBJ whole genome shotgun (WGS) entry which is preliminary data.</text>
</comment>
<evidence type="ECO:0000256" key="20">
    <source>
        <dbReference type="SAM" id="MobiDB-lite"/>
    </source>
</evidence>
<keyword evidence="3 19" id="KW-0004">4Fe-4S</keyword>
<dbReference type="GO" id="GO:0005524">
    <property type="term" value="F:ATP binding"/>
    <property type="evidence" value="ECO:0007669"/>
    <property type="project" value="UniProtKB-UniRule"/>
</dbReference>
<dbReference type="EMBL" id="JNBR01000480">
    <property type="protein sequence ID" value="OQR92100.1"/>
    <property type="molecule type" value="Genomic_DNA"/>
</dbReference>
<evidence type="ECO:0000256" key="4">
    <source>
        <dbReference type="ARBA" id="ARBA00022705"/>
    </source>
</evidence>
<evidence type="ECO:0000313" key="24">
    <source>
        <dbReference type="EMBL" id="OQR92100.1"/>
    </source>
</evidence>
<evidence type="ECO:0000256" key="6">
    <source>
        <dbReference type="ARBA" id="ARBA00022723"/>
    </source>
</evidence>
<keyword evidence="19" id="KW-0158">Chromosome</keyword>
<dbReference type="InterPro" id="IPR026851">
    <property type="entry name" value="Dna2/JHS1_DEXXQ-box"/>
</dbReference>
<comment type="cofactor">
    <cofactor evidence="1">
        <name>[4Fe-4S] cluster</name>
        <dbReference type="ChEBI" id="CHEBI:49883"/>
    </cofactor>
</comment>